<dbReference type="OMA" id="GDWWAEL"/>
<evidence type="ECO:0000256" key="9">
    <source>
        <dbReference type="SAM" id="Phobius"/>
    </source>
</evidence>
<dbReference type="PRINTS" id="PR00783">
    <property type="entry name" value="MINTRINSICP"/>
</dbReference>
<keyword evidence="11" id="KW-1185">Reference proteome</keyword>
<name>A0A7M4ERL4_CROPO</name>
<feature type="transmembrane region" description="Helical" evidence="9">
    <location>
        <begin position="212"/>
        <end position="234"/>
    </location>
</feature>
<dbReference type="GO" id="GO:0015250">
    <property type="term" value="F:water channel activity"/>
    <property type="evidence" value="ECO:0007669"/>
    <property type="project" value="TreeGrafter"/>
</dbReference>
<dbReference type="Proteomes" id="UP000594220">
    <property type="component" value="Unplaced"/>
</dbReference>
<comment type="similarity">
    <text evidence="2 8">Belongs to the MIP/aquaporin (TC 1.A.8) family.</text>
</comment>
<organism evidence="10 11">
    <name type="scientific">Crocodylus porosus</name>
    <name type="common">Saltwater crocodile</name>
    <name type="synonym">Estuarine crocodile</name>
    <dbReference type="NCBI Taxonomy" id="8502"/>
    <lineage>
        <taxon>Eukaryota</taxon>
        <taxon>Metazoa</taxon>
        <taxon>Chordata</taxon>
        <taxon>Craniata</taxon>
        <taxon>Vertebrata</taxon>
        <taxon>Euteleostomi</taxon>
        <taxon>Archelosauria</taxon>
        <taxon>Archosauria</taxon>
        <taxon>Crocodylia</taxon>
        <taxon>Longirostres</taxon>
        <taxon>Crocodylidae</taxon>
        <taxon>Crocodylus</taxon>
    </lineage>
</organism>
<keyword evidence="3 8" id="KW-0813">Transport</keyword>
<dbReference type="PROSITE" id="PS00221">
    <property type="entry name" value="MIP"/>
    <property type="match status" value="1"/>
</dbReference>
<dbReference type="AlphaFoldDB" id="A0A7M4ERL4"/>
<evidence type="ECO:0008006" key="12">
    <source>
        <dbReference type="Google" id="ProtNLM"/>
    </source>
</evidence>
<dbReference type="Pfam" id="PF00230">
    <property type="entry name" value="MIP"/>
    <property type="match status" value="1"/>
</dbReference>
<feature type="transmembrane region" description="Helical" evidence="9">
    <location>
        <begin position="171"/>
        <end position="190"/>
    </location>
</feature>
<evidence type="ECO:0000256" key="4">
    <source>
        <dbReference type="ARBA" id="ARBA00022475"/>
    </source>
</evidence>
<feature type="transmembrane region" description="Helical" evidence="9">
    <location>
        <begin position="57"/>
        <end position="78"/>
    </location>
</feature>
<feature type="transmembrane region" description="Helical" evidence="9">
    <location>
        <begin position="99"/>
        <end position="120"/>
    </location>
</feature>
<keyword evidence="7 9" id="KW-0472">Membrane</keyword>
<evidence type="ECO:0000256" key="1">
    <source>
        <dbReference type="ARBA" id="ARBA00004651"/>
    </source>
</evidence>
<feature type="transmembrane region" description="Helical" evidence="9">
    <location>
        <begin position="140"/>
        <end position="159"/>
    </location>
</feature>
<evidence type="ECO:0000256" key="8">
    <source>
        <dbReference type="RuleBase" id="RU000477"/>
    </source>
</evidence>
<dbReference type="PANTHER" id="PTHR19139">
    <property type="entry name" value="AQUAPORIN TRANSPORTER"/>
    <property type="match status" value="1"/>
</dbReference>
<sequence length="287" mass="31098">SNGSTLMTQIYASMVKCKLWSTCSYAAPPEAVVTTAVTNMGHVAMPASHSLAFPDPLFVSLVFGISVALMSYCTWPLSGGHLNPAVTLSMLVAMKVRPSWALCYILAQLLGAITTSALLYGLTPEHSLGEMGINKVRVTSLQALAIEMIVSFQYILCILSTSENRRDPSKCGHLIIGLSVTLGHLIGYTGCGMNPARSLGPALITFVFTNHWVFWVGPLAGGLAAAILNEWVLFPKCSGFRQWLTMLQEKLQEDRNSQATAENLPGFTAFEEESSTKHWLLTQIVKG</sequence>
<keyword evidence="4" id="KW-1003">Cell membrane</keyword>
<dbReference type="InterPro" id="IPR022357">
    <property type="entry name" value="MIP_CS"/>
</dbReference>
<reference evidence="10" key="2">
    <citation type="submission" date="2025-09" db="UniProtKB">
        <authorList>
            <consortium name="Ensembl"/>
        </authorList>
    </citation>
    <scope>IDENTIFICATION</scope>
</reference>
<proteinExistence type="inferred from homology"/>
<evidence type="ECO:0000313" key="11">
    <source>
        <dbReference type="Proteomes" id="UP000594220"/>
    </source>
</evidence>
<keyword evidence="6 9" id="KW-1133">Transmembrane helix</keyword>
<evidence type="ECO:0000256" key="2">
    <source>
        <dbReference type="ARBA" id="ARBA00006175"/>
    </source>
</evidence>
<evidence type="ECO:0000256" key="3">
    <source>
        <dbReference type="ARBA" id="ARBA00022448"/>
    </source>
</evidence>
<dbReference type="Ensembl" id="ENSCPRT00005015360.1">
    <property type="protein sequence ID" value="ENSCPRP00005013060.1"/>
    <property type="gene ID" value="ENSCPRG00005009259.1"/>
</dbReference>
<dbReference type="InterPro" id="IPR000425">
    <property type="entry name" value="MIP"/>
</dbReference>
<dbReference type="InterPro" id="IPR034294">
    <property type="entry name" value="Aquaporin_transptr"/>
</dbReference>
<keyword evidence="5 8" id="KW-0812">Transmembrane</keyword>
<comment type="subcellular location">
    <subcellularLocation>
        <location evidence="1">Cell membrane</location>
        <topology evidence="1">Multi-pass membrane protein</topology>
    </subcellularLocation>
</comment>
<dbReference type="PANTHER" id="PTHR19139:SF199">
    <property type="entry name" value="MIP17260P"/>
    <property type="match status" value="1"/>
</dbReference>
<evidence type="ECO:0000256" key="7">
    <source>
        <dbReference type="ARBA" id="ARBA00023136"/>
    </source>
</evidence>
<dbReference type="GeneTree" id="ENSGT00940000160612"/>
<dbReference type="SUPFAM" id="SSF81338">
    <property type="entry name" value="Aquaporin-like"/>
    <property type="match status" value="1"/>
</dbReference>
<dbReference type="InterPro" id="IPR023271">
    <property type="entry name" value="Aquaporin-like"/>
</dbReference>
<evidence type="ECO:0000256" key="5">
    <source>
        <dbReference type="ARBA" id="ARBA00022692"/>
    </source>
</evidence>
<evidence type="ECO:0000256" key="6">
    <source>
        <dbReference type="ARBA" id="ARBA00022989"/>
    </source>
</evidence>
<dbReference type="GO" id="GO:0005886">
    <property type="term" value="C:plasma membrane"/>
    <property type="evidence" value="ECO:0007669"/>
    <property type="project" value="UniProtKB-SubCell"/>
</dbReference>
<dbReference type="Gene3D" id="1.20.1080.10">
    <property type="entry name" value="Glycerol uptake facilitator protein"/>
    <property type="match status" value="1"/>
</dbReference>
<reference evidence="10" key="1">
    <citation type="submission" date="2025-08" db="UniProtKB">
        <authorList>
            <consortium name="Ensembl"/>
        </authorList>
    </citation>
    <scope>IDENTIFICATION</scope>
</reference>
<protein>
    <recommendedName>
        <fullName evidence="12">Aquaporin 6</fullName>
    </recommendedName>
</protein>
<evidence type="ECO:0000313" key="10">
    <source>
        <dbReference type="Ensembl" id="ENSCPRP00005013060.1"/>
    </source>
</evidence>
<accession>A0A7M4ERL4</accession>